<dbReference type="OrthoDB" id="7628974at2"/>
<dbReference type="Proteomes" id="UP000327039">
    <property type="component" value="Unassembled WGS sequence"/>
</dbReference>
<evidence type="ECO:0000313" key="3">
    <source>
        <dbReference type="Proteomes" id="UP000327039"/>
    </source>
</evidence>
<keyword evidence="1" id="KW-0472">Membrane</keyword>
<gene>
    <name evidence="2" type="ORF">F6B42_14260</name>
</gene>
<feature type="transmembrane region" description="Helical" evidence="1">
    <location>
        <begin position="309"/>
        <end position="328"/>
    </location>
</feature>
<feature type="transmembrane region" description="Helical" evidence="1">
    <location>
        <begin position="281"/>
        <end position="302"/>
    </location>
</feature>
<evidence type="ECO:0000256" key="1">
    <source>
        <dbReference type="SAM" id="Phobius"/>
    </source>
</evidence>
<dbReference type="Gene3D" id="1.10.1760.20">
    <property type="match status" value="1"/>
</dbReference>
<feature type="transmembrane region" description="Helical" evidence="1">
    <location>
        <begin position="247"/>
        <end position="269"/>
    </location>
</feature>
<evidence type="ECO:0008006" key="4">
    <source>
        <dbReference type="Google" id="ProtNLM"/>
    </source>
</evidence>
<keyword evidence="1" id="KW-0812">Transmembrane</keyword>
<protein>
    <recommendedName>
        <fullName evidence="4">ECF transporter S component</fullName>
    </recommendedName>
</protein>
<dbReference type="EMBL" id="VYRZ01000004">
    <property type="protein sequence ID" value="KAA9084139.1"/>
    <property type="molecule type" value="Genomic_DNA"/>
</dbReference>
<reference evidence="3" key="1">
    <citation type="submission" date="2019-09" db="EMBL/GenBank/DDBJ databases">
        <title>Mumia zhuanghuii sp. nov. isolated from the intestinal contents of plateau pika (Ochotona curzoniae) in the Qinghai-Tibet plateau of China.</title>
        <authorList>
            <person name="Tian Z."/>
        </authorList>
    </citation>
    <scope>NUCLEOTIDE SEQUENCE [LARGE SCALE GENOMIC DNA]</scope>
    <source>
        <strain evidence="3">DSM 25564</strain>
    </source>
</reference>
<accession>A0A5J5IN51</accession>
<proteinExistence type="predicted"/>
<name>A0A5J5IN51_9MICO</name>
<organism evidence="2 3">
    <name type="scientific">Microbacterium radiodurans</name>
    <dbReference type="NCBI Taxonomy" id="661398"/>
    <lineage>
        <taxon>Bacteria</taxon>
        <taxon>Bacillati</taxon>
        <taxon>Actinomycetota</taxon>
        <taxon>Actinomycetes</taxon>
        <taxon>Micrococcales</taxon>
        <taxon>Microbacteriaceae</taxon>
        <taxon>Microbacterium</taxon>
    </lineage>
</organism>
<dbReference type="AlphaFoldDB" id="A0A5J5IN51"/>
<feature type="transmembrane region" description="Helical" evidence="1">
    <location>
        <begin position="153"/>
        <end position="172"/>
    </location>
</feature>
<feature type="transmembrane region" description="Helical" evidence="1">
    <location>
        <begin position="217"/>
        <end position="235"/>
    </location>
</feature>
<keyword evidence="3" id="KW-1185">Reference proteome</keyword>
<sequence>MGSTNLPSSDRSDSLDSLVADLVTLKDAGGSVSYAELVRRIADLRIARGMSPAAAQPSRTTVYDAFRPGRARINPDLLRDIVLALGRTDDEATEWVARYRALRASSEPAPRRAEPIATPKPAAAAPPPLAAPKSAALMMTALQKAPASLSRRFVALLMLGGVLVNFAGMATVQALHLPIYLDMAGTAATAIILGPWHGVAVGLTTNVFGFVIGSPGAAPYALVNVAGALVWGYGVRRFGLGASLHSYFTLNLLVAVACSLVGTPLNVLMFGGFSGHGSDGVVSSIVTMGLPVLAAAFSANILTSVLDKLLAGFIALTVFAMLHSRFGVPAAHMPLVERLSSPMVPAPTSRLS</sequence>
<evidence type="ECO:0000313" key="2">
    <source>
        <dbReference type="EMBL" id="KAA9084139.1"/>
    </source>
</evidence>
<keyword evidence="1" id="KW-1133">Transmembrane helix</keyword>
<dbReference type="RefSeq" id="WP_150420383.1">
    <property type="nucleotide sequence ID" value="NZ_VYRZ01000004.1"/>
</dbReference>
<comment type="caution">
    <text evidence="2">The sequence shown here is derived from an EMBL/GenBank/DDBJ whole genome shotgun (WGS) entry which is preliminary data.</text>
</comment>